<dbReference type="SMART" id="SM00714">
    <property type="entry name" value="LITAF"/>
    <property type="match status" value="2"/>
</dbReference>
<keyword evidence="8" id="KW-1133">Transmembrane helix</keyword>
<evidence type="ECO:0000256" key="4">
    <source>
        <dbReference type="ARBA" id="ARBA00005975"/>
    </source>
</evidence>
<feature type="transmembrane region" description="Helical" evidence="8">
    <location>
        <begin position="242"/>
        <end position="264"/>
    </location>
</feature>
<evidence type="ECO:0000256" key="5">
    <source>
        <dbReference type="ARBA" id="ARBA00022723"/>
    </source>
</evidence>
<dbReference type="AlphaFoldDB" id="A0A8B6D1Z1"/>
<reference evidence="10" key="1">
    <citation type="submission" date="2018-11" db="EMBL/GenBank/DDBJ databases">
        <authorList>
            <person name="Alioto T."/>
            <person name="Alioto T."/>
        </authorList>
    </citation>
    <scope>NUCLEOTIDE SEQUENCE</scope>
</reference>
<feature type="transmembrane region" description="Helical" evidence="8">
    <location>
        <begin position="114"/>
        <end position="134"/>
    </location>
</feature>
<proteinExistence type="inferred from homology"/>
<protein>
    <recommendedName>
        <fullName evidence="9">LITAF domain-containing protein</fullName>
    </recommendedName>
</protein>
<evidence type="ECO:0000256" key="1">
    <source>
        <dbReference type="ARBA" id="ARBA00004414"/>
    </source>
</evidence>
<name>A0A8B6D1Z1_MYTGA</name>
<dbReference type="Proteomes" id="UP000596742">
    <property type="component" value="Unassembled WGS sequence"/>
</dbReference>
<keyword evidence="11" id="KW-1185">Reference proteome</keyword>
<evidence type="ECO:0000256" key="8">
    <source>
        <dbReference type="SAM" id="Phobius"/>
    </source>
</evidence>
<evidence type="ECO:0000313" key="11">
    <source>
        <dbReference type="Proteomes" id="UP000596742"/>
    </source>
</evidence>
<keyword evidence="5" id="KW-0479">Metal-binding</keyword>
<gene>
    <name evidence="10" type="ORF">MGAL_10B013556</name>
</gene>
<dbReference type="Pfam" id="PF10601">
    <property type="entry name" value="zf-LITAF-like"/>
    <property type="match status" value="2"/>
</dbReference>
<evidence type="ECO:0000256" key="2">
    <source>
        <dbReference type="ARBA" id="ARBA00004481"/>
    </source>
</evidence>
<accession>A0A8B6D1Z1</accession>
<dbReference type="InterPro" id="IPR037519">
    <property type="entry name" value="LITAF_fam"/>
</dbReference>
<sequence length="294" mass="33453">MTSCFSNLITCIQVKRIDPYSIIVTPPGIQMEYSNYNTEYGSAIPPSKDTPVKEQPQAQYGFSQQPGQPQGVVVIPPTLLITPAHFEPYETKCPHCHAQITTETSFNMGYIAKMCVFTLLCSFVWVGLFCVAFWPCCSNRFKDVEHTCPRCRKVVAKYERHRIAPNYQSPWFRQRGMAGYGAAYFQAGYNQQVQPAEAPPGILIVQPKPMVTADHFKPYDTTCPHCHAQIRTETSYQVGDQALLWVFIFTCIFAWFGLVCFICLPCCIKSFKDVTHTCPRCHQTVAVYERHEML</sequence>
<comment type="caution">
    <text evidence="10">The sequence shown here is derived from an EMBL/GenBank/DDBJ whole genome shotgun (WGS) entry which is preliminary data.</text>
</comment>
<evidence type="ECO:0000256" key="3">
    <source>
        <dbReference type="ARBA" id="ARBA00004630"/>
    </source>
</evidence>
<keyword evidence="7 8" id="KW-0472">Membrane</keyword>
<dbReference type="PANTHER" id="PTHR23292:SF6">
    <property type="entry name" value="FI16602P1-RELATED"/>
    <property type="match status" value="1"/>
</dbReference>
<keyword evidence="6" id="KW-0862">Zinc</keyword>
<dbReference type="PROSITE" id="PS51837">
    <property type="entry name" value="LITAF"/>
    <property type="match status" value="2"/>
</dbReference>
<evidence type="ECO:0000256" key="6">
    <source>
        <dbReference type="ARBA" id="ARBA00022833"/>
    </source>
</evidence>
<dbReference type="EMBL" id="UYJE01002788">
    <property type="protein sequence ID" value="VDI13643.1"/>
    <property type="molecule type" value="Genomic_DNA"/>
</dbReference>
<evidence type="ECO:0000259" key="9">
    <source>
        <dbReference type="PROSITE" id="PS51837"/>
    </source>
</evidence>
<feature type="domain" description="LITAF" evidence="9">
    <location>
        <begin position="202"/>
        <end position="290"/>
    </location>
</feature>
<dbReference type="OrthoDB" id="4713066at2759"/>
<comment type="subcellular location">
    <subcellularLocation>
        <location evidence="2">Endosome membrane</location>
        <topology evidence="2">Peripheral membrane protein</topology>
    </subcellularLocation>
    <subcellularLocation>
        <location evidence="1">Late endosome membrane</location>
    </subcellularLocation>
    <subcellularLocation>
        <location evidence="3">Lysosome membrane</location>
        <topology evidence="3">Peripheral membrane protein</topology>
        <orientation evidence="3">Cytoplasmic side</orientation>
    </subcellularLocation>
</comment>
<keyword evidence="8" id="KW-0812">Transmembrane</keyword>
<dbReference type="InterPro" id="IPR006629">
    <property type="entry name" value="LITAF"/>
</dbReference>
<dbReference type="PANTHER" id="PTHR23292">
    <property type="entry name" value="LIPOPOLYSACCHARIDE-INDUCED TUMOR NECROSIS FACTOR-ALPHA FACTOR"/>
    <property type="match status" value="1"/>
</dbReference>
<dbReference type="GO" id="GO:0031902">
    <property type="term" value="C:late endosome membrane"/>
    <property type="evidence" value="ECO:0007669"/>
    <property type="project" value="UniProtKB-SubCell"/>
</dbReference>
<organism evidence="10 11">
    <name type="scientific">Mytilus galloprovincialis</name>
    <name type="common">Mediterranean mussel</name>
    <dbReference type="NCBI Taxonomy" id="29158"/>
    <lineage>
        <taxon>Eukaryota</taxon>
        <taxon>Metazoa</taxon>
        <taxon>Spiralia</taxon>
        <taxon>Lophotrochozoa</taxon>
        <taxon>Mollusca</taxon>
        <taxon>Bivalvia</taxon>
        <taxon>Autobranchia</taxon>
        <taxon>Pteriomorphia</taxon>
        <taxon>Mytilida</taxon>
        <taxon>Mytiloidea</taxon>
        <taxon>Mytilidae</taxon>
        <taxon>Mytilinae</taxon>
        <taxon>Mytilus</taxon>
    </lineage>
</organism>
<dbReference type="GO" id="GO:0008270">
    <property type="term" value="F:zinc ion binding"/>
    <property type="evidence" value="ECO:0007669"/>
    <property type="project" value="TreeGrafter"/>
</dbReference>
<evidence type="ECO:0000256" key="7">
    <source>
        <dbReference type="ARBA" id="ARBA00023136"/>
    </source>
</evidence>
<dbReference type="GO" id="GO:0005765">
    <property type="term" value="C:lysosomal membrane"/>
    <property type="evidence" value="ECO:0007669"/>
    <property type="project" value="UniProtKB-SubCell"/>
</dbReference>
<comment type="similarity">
    <text evidence="4">Belongs to the CDIP1/LITAF family.</text>
</comment>
<feature type="domain" description="LITAF" evidence="9">
    <location>
        <begin position="69"/>
        <end position="160"/>
    </location>
</feature>
<evidence type="ECO:0000313" key="10">
    <source>
        <dbReference type="EMBL" id="VDI13643.1"/>
    </source>
</evidence>